<dbReference type="RefSeq" id="WP_344612024.1">
    <property type="nucleotide sequence ID" value="NZ_BAAARV010000018.1"/>
</dbReference>
<keyword evidence="3" id="KW-1185">Reference proteome</keyword>
<sequence length="418" mass="45976">MFPTPIAETFPATVGQLSVWRDIEKMPPERRWEANLVFVWDLPAGQWPENDIWEAIGGLGMRHGSLRTSYVIGDDGMPRQRLAADTAAEVRDRVRQGTADCAERAAMEAAELQREIDATAELPWRAWILTEDGAPRQVLLVVNHMAADGAAMLLMREDFERLLRGETLPPARGPLEMALDQEGAGSGRLRAAEKHWRRTLAAAPRLAPDAPQGPPLGATLHTGIPMPQANEGAARHEVTLASLILGVYYTALCEVTGAPVHLFYPMSANRFDDDHAAVVTSLNQWAPLLLELDEPFPQRLGRVHWRSFAALKHGVCSPDAILAIREAHERDGGDPGYYYNPILAPAGFPSGDELTDPSLERYPPARVTGPGFYVIARGLTSLDLIVRVHRPGWTSEALDRLLTRMQQLLAETLGGRAL</sequence>
<gene>
    <name evidence="2" type="ORF">GCM10010170_020200</name>
</gene>
<reference evidence="3" key="1">
    <citation type="journal article" date="2019" name="Int. J. Syst. Evol. Microbiol.">
        <title>The Global Catalogue of Microorganisms (GCM) 10K type strain sequencing project: providing services to taxonomists for standard genome sequencing and annotation.</title>
        <authorList>
            <consortium name="The Broad Institute Genomics Platform"/>
            <consortium name="The Broad Institute Genome Sequencing Center for Infectious Disease"/>
            <person name="Wu L."/>
            <person name="Ma J."/>
        </authorList>
    </citation>
    <scope>NUCLEOTIDE SEQUENCE [LARGE SCALE GENOMIC DNA]</scope>
    <source>
        <strain evidence="3">JCM 3272</strain>
    </source>
</reference>
<evidence type="ECO:0000313" key="2">
    <source>
        <dbReference type="EMBL" id="GAA2338510.1"/>
    </source>
</evidence>
<proteinExistence type="predicted"/>
<dbReference type="InterPro" id="IPR001242">
    <property type="entry name" value="Condensation_dom"/>
</dbReference>
<name>A0ABP5STU1_9ACTN</name>
<dbReference type="PANTHER" id="PTHR45527:SF1">
    <property type="entry name" value="FATTY ACID SYNTHASE"/>
    <property type="match status" value="1"/>
</dbReference>
<dbReference type="Gene3D" id="3.30.559.10">
    <property type="entry name" value="Chloramphenicol acetyltransferase-like domain"/>
    <property type="match status" value="1"/>
</dbReference>
<dbReference type="EMBL" id="BAAARV010000018">
    <property type="protein sequence ID" value="GAA2338510.1"/>
    <property type="molecule type" value="Genomic_DNA"/>
</dbReference>
<dbReference type="SUPFAM" id="SSF52777">
    <property type="entry name" value="CoA-dependent acyltransferases"/>
    <property type="match status" value="2"/>
</dbReference>
<evidence type="ECO:0000313" key="3">
    <source>
        <dbReference type="Proteomes" id="UP001501444"/>
    </source>
</evidence>
<dbReference type="Proteomes" id="UP001501444">
    <property type="component" value="Unassembled WGS sequence"/>
</dbReference>
<evidence type="ECO:0000259" key="1">
    <source>
        <dbReference type="Pfam" id="PF00668"/>
    </source>
</evidence>
<organism evidence="2 3">
    <name type="scientific">Dactylosporangium salmoneum</name>
    <dbReference type="NCBI Taxonomy" id="53361"/>
    <lineage>
        <taxon>Bacteria</taxon>
        <taxon>Bacillati</taxon>
        <taxon>Actinomycetota</taxon>
        <taxon>Actinomycetes</taxon>
        <taxon>Micromonosporales</taxon>
        <taxon>Micromonosporaceae</taxon>
        <taxon>Dactylosporangium</taxon>
    </lineage>
</organism>
<dbReference type="InterPro" id="IPR023213">
    <property type="entry name" value="CAT-like_dom_sf"/>
</dbReference>
<dbReference type="PANTHER" id="PTHR45527">
    <property type="entry name" value="NONRIBOSOMAL PEPTIDE SYNTHETASE"/>
    <property type="match status" value="1"/>
</dbReference>
<comment type="caution">
    <text evidence="2">The sequence shown here is derived from an EMBL/GenBank/DDBJ whole genome shotgun (WGS) entry which is preliminary data.</text>
</comment>
<dbReference type="Pfam" id="PF00668">
    <property type="entry name" value="Condensation"/>
    <property type="match status" value="1"/>
</dbReference>
<protein>
    <recommendedName>
        <fullName evidence="1">Condensation domain-containing protein</fullName>
    </recommendedName>
</protein>
<dbReference type="Gene3D" id="3.30.559.30">
    <property type="entry name" value="Nonribosomal peptide synthetase, condensation domain"/>
    <property type="match status" value="1"/>
</dbReference>
<feature type="domain" description="Condensation" evidence="1">
    <location>
        <begin position="54"/>
        <end position="258"/>
    </location>
</feature>
<accession>A0ABP5STU1</accession>